<organism evidence="1 2">
    <name type="scientific">Rhizophagus irregularis</name>
    <dbReference type="NCBI Taxonomy" id="588596"/>
    <lineage>
        <taxon>Eukaryota</taxon>
        <taxon>Fungi</taxon>
        <taxon>Fungi incertae sedis</taxon>
        <taxon>Mucoromycota</taxon>
        <taxon>Glomeromycotina</taxon>
        <taxon>Glomeromycetes</taxon>
        <taxon>Glomerales</taxon>
        <taxon>Glomeraceae</taxon>
        <taxon>Rhizophagus</taxon>
    </lineage>
</organism>
<accession>A0A2N1NPQ7</accession>
<dbReference type="Proteomes" id="UP000233469">
    <property type="component" value="Unassembled WGS sequence"/>
</dbReference>
<protein>
    <submittedName>
        <fullName evidence="1">Uncharacterized protein</fullName>
    </submittedName>
</protein>
<evidence type="ECO:0000313" key="2">
    <source>
        <dbReference type="Proteomes" id="UP000233469"/>
    </source>
</evidence>
<sequence length="55" mass="6502">MSRKSGYYKKCNNDQINPPREWKNFAELKFRVSNFNPSATISDIKDAFTTYCNVY</sequence>
<feature type="non-terminal residue" evidence="1">
    <location>
        <position position="55"/>
    </location>
</feature>
<dbReference type="AlphaFoldDB" id="A0A2N1NPQ7"/>
<reference evidence="1 2" key="2">
    <citation type="submission" date="2017-10" db="EMBL/GenBank/DDBJ databases">
        <title>Extensive intraspecific genome diversity in a model arbuscular mycorrhizal fungus.</title>
        <authorList>
            <person name="Chen E.C.H."/>
            <person name="Morin E."/>
            <person name="Baudet D."/>
            <person name="Noel J."/>
            <person name="Ndikumana S."/>
            <person name="Charron P."/>
            <person name="St-Onge C."/>
            <person name="Giorgi J."/>
            <person name="Grigoriev I.V."/>
            <person name="Roux C."/>
            <person name="Martin F.M."/>
            <person name="Corradi N."/>
        </authorList>
    </citation>
    <scope>NUCLEOTIDE SEQUENCE [LARGE SCALE GENOMIC DNA]</scope>
    <source>
        <strain evidence="1 2">C2</strain>
    </source>
</reference>
<dbReference type="VEuPathDB" id="FungiDB:RhiirA1_539138"/>
<dbReference type="VEuPathDB" id="FungiDB:RhiirFUN_016290"/>
<proteinExistence type="predicted"/>
<gene>
    <name evidence="1" type="ORF">RhiirC2_735566</name>
</gene>
<comment type="caution">
    <text evidence="1">The sequence shown here is derived from an EMBL/GenBank/DDBJ whole genome shotgun (WGS) entry which is preliminary data.</text>
</comment>
<reference evidence="1 2" key="1">
    <citation type="submission" date="2016-04" db="EMBL/GenBank/DDBJ databases">
        <title>Genome analyses suggest a sexual origin of heterokaryosis in a supposedly ancient asexual fungus.</title>
        <authorList>
            <person name="Ropars J."/>
            <person name="Sedzielewska K."/>
            <person name="Noel J."/>
            <person name="Charron P."/>
            <person name="Farinelli L."/>
            <person name="Marton T."/>
            <person name="Kruger M."/>
            <person name="Pelin A."/>
            <person name="Brachmann A."/>
            <person name="Corradi N."/>
        </authorList>
    </citation>
    <scope>NUCLEOTIDE SEQUENCE [LARGE SCALE GENOMIC DNA]</scope>
    <source>
        <strain evidence="1 2">C2</strain>
    </source>
</reference>
<name>A0A2N1NPQ7_9GLOM</name>
<evidence type="ECO:0000313" key="1">
    <source>
        <dbReference type="EMBL" id="PKK75892.1"/>
    </source>
</evidence>
<dbReference type="VEuPathDB" id="FungiDB:FUN_012181"/>
<dbReference type="EMBL" id="LLXL01000216">
    <property type="protein sequence ID" value="PKK75892.1"/>
    <property type="molecule type" value="Genomic_DNA"/>
</dbReference>